<dbReference type="PANTHER" id="PTHR30146">
    <property type="entry name" value="LACI-RELATED TRANSCRIPTIONAL REPRESSOR"/>
    <property type="match status" value="1"/>
</dbReference>
<evidence type="ECO:0000256" key="2">
    <source>
        <dbReference type="ARBA" id="ARBA00023125"/>
    </source>
</evidence>
<dbReference type="SUPFAM" id="SSF53822">
    <property type="entry name" value="Periplasmic binding protein-like I"/>
    <property type="match status" value="1"/>
</dbReference>
<comment type="caution">
    <text evidence="6">The sequence shown here is derived from an EMBL/GenBank/DDBJ whole genome shotgun (WGS) entry which is preliminary data.</text>
</comment>
<dbReference type="SMART" id="SM00267">
    <property type="entry name" value="GGDEF"/>
    <property type="match status" value="1"/>
</dbReference>
<evidence type="ECO:0000256" key="4">
    <source>
        <dbReference type="SAM" id="Coils"/>
    </source>
</evidence>
<accession>A0A401UVC9</accession>
<dbReference type="InterPro" id="IPR029787">
    <property type="entry name" value="Nucleotide_cyclase"/>
</dbReference>
<evidence type="ECO:0000256" key="1">
    <source>
        <dbReference type="ARBA" id="ARBA00023015"/>
    </source>
</evidence>
<dbReference type="Gene3D" id="3.40.50.2300">
    <property type="match status" value="2"/>
</dbReference>
<sequence>MGTVRRGPVSPTARRTIGVLSPVVGGFYFGALIAGVARAARAAGHRVVAVQTYPAGLDRERYPDESILDAPVALGAVDGLVVVGKALRADRLAAVQQWGVPLVLVSEEPTSQDDPVVVPDNTAGVRAAVDHLVGHGHTRIGFVGCLTQRDMRERFAAYRATLADHGIEPAEAWWYDATDNHEQGGADAAARMLALGRQTTAVVAATDRNAIGFQRALRAAGLVLPRDQAVIGFDHADSGARVTPRLSTVDAHYDRVGETAVSLLLARMRGEEIVGGEYRTPSTLVLRESCGCTEVGPASAADQPTGVAGGHQVLRALAETAFVGPVGAGAGRRAGSAPRDTWWHAVVEPLEAAAERGAVPAPATLARLADLTAAMQPHPEALEQLVTCLRGIESATLAALPRPEHETAVRRAVTEVLLALTKGCTRAMLARSGQLERTIVDQYEVDMDLLRGDGASPRALGWLPRGVRGHACLGLWLGADRGPGDREMEIVGVHDTSGTLSRLVGMRTTASQFPPAALTRAGTVGSNELTFVVPVTFGGSDWGLLAIDGTAETRATSARDRFNHWAALLAVALDQERLLTSLREQRRALEQAAARERSLADTVRASEERYALASMAAHDGTWDWDVSAGTVYYSPRWKQTLGYDDEVIGDSPAEWLERVHPADRDDLSAAIASQLAGAGTPLELEHRVRTSSGDYRWMLCRAVTVLDDAGCPARLVGALVDVTERKEAEIALQRDALHDPETGLVNRLLFLDRLASALLRTRRSPSYDCAVVLVRVADDHAIPTQGRHEEGDVHLDLHRELVRRLRRPLREGDTPARIAEDDFAVLLDDVGPGGVPGRVGQLLDQLRHELGARIRVGALGSIRGFRDVSEVLREVDIALLRGGSTTTWRQESRPGSVLR</sequence>
<reference evidence="6 7" key="1">
    <citation type="submission" date="2018-11" db="EMBL/GenBank/DDBJ databases">
        <title>Draft genome sequence of Cellulomonas takizawaensis strain TKZ-21.</title>
        <authorList>
            <person name="Yamamura H."/>
            <person name="Hayashi T."/>
            <person name="Hamada M."/>
            <person name="Serisawa Y."/>
            <person name="Matsuyama K."/>
            <person name="Nakagawa Y."/>
            <person name="Otoguro M."/>
            <person name="Yanagida F."/>
            <person name="Hayakawa M."/>
        </authorList>
    </citation>
    <scope>NUCLEOTIDE SEQUENCE [LARGE SCALE GENOMIC DNA]</scope>
    <source>
        <strain evidence="6 7">TKZ-21</strain>
    </source>
</reference>
<organism evidence="6 7">
    <name type="scientific">Cellulomonas algicola</name>
    <dbReference type="NCBI Taxonomy" id="2071633"/>
    <lineage>
        <taxon>Bacteria</taxon>
        <taxon>Bacillati</taxon>
        <taxon>Actinomycetota</taxon>
        <taxon>Actinomycetes</taxon>
        <taxon>Micrococcales</taxon>
        <taxon>Cellulomonadaceae</taxon>
        <taxon>Cellulomonas</taxon>
    </lineage>
</organism>
<dbReference type="GO" id="GO:0003700">
    <property type="term" value="F:DNA-binding transcription factor activity"/>
    <property type="evidence" value="ECO:0007669"/>
    <property type="project" value="TreeGrafter"/>
</dbReference>
<keyword evidence="2" id="KW-0238">DNA-binding</keyword>
<dbReference type="PROSITE" id="PS50113">
    <property type="entry name" value="PAC"/>
    <property type="match status" value="1"/>
</dbReference>
<dbReference type="InterPro" id="IPR035965">
    <property type="entry name" value="PAS-like_dom_sf"/>
</dbReference>
<dbReference type="GO" id="GO:0000976">
    <property type="term" value="F:transcription cis-regulatory region binding"/>
    <property type="evidence" value="ECO:0007669"/>
    <property type="project" value="TreeGrafter"/>
</dbReference>
<keyword evidence="4" id="KW-0175">Coiled coil</keyword>
<evidence type="ECO:0000256" key="3">
    <source>
        <dbReference type="ARBA" id="ARBA00023163"/>
    </source>
</evidence>
<dbReference type="RefSeq" id="WP_124341203.1">
    <property type="nucleotide sequence ID" value="NZ_BHYL01000021.1"/>
</dbReference>
<keyword evidence="1" id="KW-0805">Transcription regulation</keyword>
<dbReference type="CDD" id="cd00130">
    <property type="entry name" value="PAS"/>
    <property type="match status" value="1"/>
</dbReference>
<dbReference type="InterPro" id="IPR046335">
    <property type="entry name" value="LacI/GalR-like_sensor"/>
</dbReference>
<dbReference type="OrthoDB" id="8864477at2"/>
<evidence type="ECO:0000313" key="7">
    <source>
        <dbReference type="Proteomes" id="UP000288246"/>
    </source>
</evidence>
<dbReference type="InterPro" id="IPR000700">
    <property type="entry name" value="PAS-assoc_C"/>
</dbReference>
<dbReference type="AlphaFoldDB" id="A0A401UVC9"/>
<evidence type="ECO:0000313" key="6">
    <source>
        <dbReference type="EMBL" id="GCD18646.1"/>
    </source>
</evidence>
<keyword evidence="3" id="KW-0804">Transcription</keyword>
<dbReference type="Pfam" id="PF13377">
    <property type="entry name" value="Peripla_BP_3"/>
    <property type="match status" value="1"/>
</dbReference>
<dbReference type="Gene3D" id="3.30.450.20">
    <property type="entry name" value="PAS domain"/>
    <property type="match status" value="1"/>
</dbReference>
<dbReference type="EMBL" id="BHYL01000021">
    <property type="protein sequence ID" value="GCD18646.1"/>
    <property type="molecule type" value="Genomic_DNA"/>
</dbReference>
<dbReference type="InterPro" id="IPR028082">
    <property type="entry name" value="Peripla_BP_I"/>
</dbReference>
<feature type="coiled-coil region" evidence="4">
    <location>
        <begin position="572"/>
        <end position="599"/>
    </location>
</feature>
<evidence type="ECO:0000259" key="5">
    <source>
        <dbReference type="PROSITE" id="PS50113"/>
    </source>
</evidence>
<dbReference type="Pfam" id="PF00990">
    <property type="entry name" value="GGDEF"/>
    <property type="match status" value="1"/>
</dbReference>
<dbReference type="SMART" id="SM00086">
    <property type="entry name" value="PAC"/>
    <property type="match status" value="1"/>
</dbReference>
<dbReference type="SMART" id="SM00091">
    <property type="entry name" value="PAS"/>
    <property type="match status" value="1"/>
</dbReference>
<dbReference type="Proteomes" id="UP000288246">
    <property type="component" value="Unassembled WGS sequence"/>
</dbReference>
<name>A0A401UVC9_9CELL</name>
<proteinExistence type="predicted"/>
<dbReference type="InterPro" id="IPR000014">
    <property type="entry name" value="PAS"/>
</dbReference>
<keyword evidence="7" id="KW-1185">Reference proteome</keyword>
<dbReference type="InterPro" id="IPR029016">
    <property type="entry name" value="GAF-like_dom_sf"/>
</dbReference>
<dbReference type="CDD" id="cd06267">
    <property type="entry name" value="PBP1_LacI_sugar_binding-like"/>
    <property type="match status" value="1"/>
</dbReference>
<dbReference type="PANTHER" id="PTHR30146:SF109">
    <property type="entry name" value="HTH-TYPE TRANSCRIPTIONAL REGULATOR GALS"/>
    <property type="match status" value="1"/>
</dbReference>
<dbReference type="InterPro" id="IPR043128">
    <property type="entry name" value="Rev_trsase/Diguanyl_cyclase"/>
</dbReference>
<protein>
    <recommendedName>
        <fullName evidence="5">PAC domain-containing protein</fullName>
    </recommendedName>
</protein>
<dbReference type="InterPro" id="IPR001610">
    <property type="entry name" value="PAC"/>
</dbReference>
<dbReference type="InterPro" id="IPR013655">
    <property type="entry name" value="PAS_fold_3"/>
</dbReference>
<gene>
    <name evidence="6" type="ORF">CTKZ_02080</name>
</gene>
<dbReference type="Gene3D" id="3.30.450.40">
    <property type="match status" value="1"/>
</dbReference>
<dbReference type="Gene3D" id="3.30.70.270">
    <property type="match status" value="1"/>
</dbReference>
<dbReference type="InterPro" id="IPR000160">
    <property type="entry name" value="GGDEF_dom"/>
</dbReference>
<dbReference type="Pfam" id="PF08447">
    <property type="entry name" value="PAS_3"/>
    <property type="match status" value="1"/>
</dbReference>
<dbReference type="NCBIfam" id="TIGR00229">
    <property type="entry name" value="sensory_box"/>
    <property type="match status" value="1"/>
</dbReference>
<dbReference type="SUPFAM" id="SSF55073">
    <property type="entry name" value="Nucleotide cyclase"/>
    <property type="match status" value="1"/>
</dbReference>
<feature type="domain" description="PAC" evidence="5">
    <location>
        <begin position="682"/>
        <end position="734"/>
    </location>
</feature>
<dbReference type="SUPFAM" id="SSF55785">
    <property type="entry name" value="PYP-like sensor domain (PAS domain)"/>
    <property type="match status" value="1"/>
</dbReference>